<gene>
    <name evidence="3" type="ORF">FCALED_LOCUS8672</name>
</gene>
<dbReference type="PANTHER" id="PTHR44163:SF1">
    <property type="entry name" value="U3 SMALL NUCLEOLAR RNA-ASSOCIATED PROTEIN 4 HOMOLOG"/>
    <property type="match status" value="1"/>
</dbReference>
<evidence type="ECO:0000256" key="1">
    <source>
        <dbReference type="PROSITE-ProRule" id="PRU00221"/>
    </source>
</evidence>
<dbReference type="InterPro" id="IPR011047">
    <property type="entry name" value="Quinoprotein_ADH-like_sf"/>
</dbReference>
<dbReference type="Proteomes" id="UP000789570">
    <property type="component" value="Unassembled WGS sequence"/>
</dbReference>
<dbReference type="AlphaFoldDB" id="A0A9N9CGP2"/>
<protein>
    <submittedName>
        <fullName evidence="3">16811_t:CDS:1</fullName>
    </submittedName>
</protein>
<name>A0A9N9CGP2_9GLOM</name>
<evidence type="ECO:0000313" key="3">
    <source>
        <dbReference type="EMBL" id="CAG8602772.1"/>
    </source>
</evidence>
<dbReference type="Gene3D" id="2.130.10.10">
    <property type="entry name" value="YVTN repeat-like/Quinoprotein amine dehydrogenase"/>
    <property type="match status" value="3"/>
</dbReference>
<dbReference type="GO" id="GO:0000462">
    <property type="term" value="P:maturation of SSU-rRNA from tricistronic rRNA transcript (SSU-rRNA, 5.8S rRNA, LSU-rRNA)"/>
    <property type="evidence" value="ECO:0007669"/>
    <property type="project" value="InterPro"/>
</dbReference>
<comment type="caution">
    <text evidence="3">The sequence shown here is derived from an EMBL/GenBank/DDBJ whole genome shotgun (WGS) entry which is preliminary data.</text>
</comment>
<dbReference type="EMBL" id="CAJVPQ010002605">
    <property type="protein sequence ID" value="CAG8602772.1"/>
    <property type="molecule type" value="Genomic_DNA"/>
</dbReference>
<dbReference type="PROSITE" id="PS50082">
    <property type="entry name" value="WD_REPEATS_2"/>
    <property type="match status" value="1"/>
</dbReference>
<dbReference type="PANTHER" id="PTHR44163">
    <property type="entry name" value="U3 SMALL NUCLEOLAR RNA-ASSOCIATED PROTEIN 4 HOMOLOG"/>
    <property type="match status" value="1"/>
</dbReference>
<keyword evidence="1" id="KW-0853">WD repeat</keyword>
<dbReference type="GO" id="GO:0034455">
    <property type="term" value="C:t-UTP complex"/>
    <property type="evidence" value="ECO:0007669"/>
    <property type="project" value="TreeGrafter"/>
</dbReference>
<organism evidence="3 4">
    <name type="scientific">Funneliformis caledonium</name>
    <dbReference type="NCBI Taxonomy" id="1117310"/>
    <lineage>
        <taxon>Eukaryota</taxon>
        <taxon>Fungi</taxon>
        <taxon>Fungi incertae sedis</taxon>
        <taxon>Mucoromycota</taxon>
        <taxon>Glomeromycotina</taxon>
        <taxon>Glomeromycetes</taxon>
        <taxon>Glomerales</taxon>
        <taxon>Glomeraceae</taxon>
        <taxon>Funneliformis</taxon>
    </lineage>
</organism>
<reference evidence="3" key="1">
    <citation type="submission" date="2021-06" db="EMBL/GenBank/DDBJ databases">
        <authorList>
            <person name="Kallberg Y."/>
            <person name="Tangrot J."/>
            <person name="Rosling A."/>
        </authorList>
    </citation>
    <scope>NUCLEOTIDE SEQUENCE</scope>
    <source>
        <strain evidence="3">UK204</strain>
    </source>
</reference>
<dbReference type="GO" id="GO:0003723">
    <property type="term" value="F:RNA binding"/>
    <property type="evidence" value="ECO:0007669"/>
    <property type="project" value="TreeGrafter"/>
</dbReference>
<proteinExistence type="predicted"/>
<dbReference type="InterPro" id="IPR001680">
    <property type="entry name" value="WD40_rpt"/>
</dbReference>
<dbReference type="InterPro" id="IPR024977">
    <property type="entry name" value="Apc4-like_WD40_dom"/>
</dbReference>
<dbReference type="SUPFAM" id="SSF50998">
    <property type="entry name" value="Quinoprotein alcohol dehydrogenase-like"/>
    <property type="match status" value="1"/>
</dbReference>
<evidence type="ECO:0000259" key="2">
    <source>
        <dbReference type="Pfam" id="PF12894"/>
    </source>
</evidence>
<dbReference type="InterPro" id="IPR046351">
    <property type="entry name" value="UTP4"/>
</dbReference>
<dbReference type="InterPro" id="IPR015943">
    <property type="entry name" value="WD40/YVTN_repeat-like_dom_sf"/>
</dbReference>
<evidence type="ECO:0000313" key="4">
    <source>
        <dbReference type="Proteomes" id="UP000789570"/>
    </source>
</evidence>
<feature type="repeat" description="WD" evidence="1">
    <location>
        <begin position="167"/>
        <end position="208"/>
    </location>
</feature>
<dbReference type="SUPFAM" id="SSF50978">
    <property type="entry name" value="WD40 repeat-like"/>
    <property type="match status" value="1"/>
</dbReference>
<feature type="domain" description="Anaphase-promoting complex subunit 4-like WD40" evidence="2">
    <location>
        <begin position="168"/>
        <end position="222"/>
    </location>
</feature>
<dbReference type="GO" id="GO:0032040">
    <property type="term" value="C:small-subunit processome"/>
    <property type="evidence" value="ECO:0007669"/>
    <property type="project" value="TreeGrafter"/>
</dbReference>
<keyword evidence="4" id="KW-1185">Reference proteome</keyword>
<dbReference type="Pfam" id="PF00400">
    <property type="entry name" value="WD40"/>
    <property type="match status" value="2"/>
</dbReference>
<dbReference type="OrthoDB" id="8883818at2759"/>
<sequence length="752" mass="85746">MYVHRCRFVEYMPAAINALAFTPSTTKPLIACGRANGDIEIWNPLNLHLEKRILGELKTSVEAITWAHKITLTEADKITYNTQAKQDKALKELTSKPPRLFSASANGLIAEWDTIKLSCKKFIDSHGGAIWCMAVNHANTLIAVGCDDGGIRIFKIIDDGLSLIHNYDRKQAKVMSLAWDMEDKHIVFGTSDSKIIKWNVEQGRVIHRMTVEKKSQKETIVWAIQVLKDGTIVSGDSLGHVCFWEGTFGTMKQKLGAHDADVLCLASNLNGTAIYSSGIDRKCFVYRIVSQPKSYSKDNSVPNEKHWVKVGYSRHHMHDVKALAICEGRDVNSLISGGIDTTMVVAPILNFPKNKYHRLPFVPLKLMISMSKSKQLIMFYCNNQIKIWRLGKAKLPRLYQFEQKVPRLELVEPQQAILEITLKSNHQLMIGSISENGEWIAVSDIERIKLFKVLEDASHLRVRKIKDFPQITIDGRNVGANLLGFTPDGSKLVVAFMNSEIVIFGLDIEEGDEVDVTVLERFDEYSQNPDCEPLTTLTISDDGKWLATGDLLNRINVYNLETLEHHMTIDKFSSIHTSLTFHPFKPILVITLTSNQFYLFDLQEKKLTDWSQQYSEMLPRDFLNLKDKIMGCSFNPPSDSMILWGANYLCLVDFNKCKIEDTEELICIRCSGWQSKPKFLNKPMQIEQSDERRQEEVEKIDANTINFQLVTRYQTLMYLNFIEHNQLVIVERSFTSILENLPPSFYKAKYGT</sequence>
<dbReference type="Pfam" id="PF12894">
    <property type="entry name" value="ANAPC4_WD40"/>
    <property type="match status" value="1"/>
</dbReference>
<dbReference type="GO" id="GO:0030686">
    <property type="term" value="C:90S preribosome"/>
    <property type="evidence" value="ECO:0007669"/>
    <property type="project" value="InterPro"/>
</dbReference>
<dbReference type="InterPro" id="IPR036322">
    <property type="entry name" value="WD40_repeat_dom_sf"/>
</dbReference>
<dbReference type="SMART" id="SM00320">
    <property type="entry name" value="WD40"/>
    <property type="match status" value="8"/>
</dbReference>
<accession>A0A9N9CGP2</accession>